<evidence type="ECO:0000313" key="3">
    <source>
        <dbReference type="EMBL" id="CAG9575812.1"/>
    </source>
</evidence>
<dbReference type="InterPro" id="IPR052644">
    <property type="entry name" value="ZMAT3"/>
</dbReference>
<dbReference type="EMBL" id="CAKASE010000074">
    <property type="protein sequence ID" value="CAG9575812.1"/>
    <property type="molecule type" value="Genomic_DNA"/>
</dbReference>
<dbReference type="Pfam" id="PF12874">
    <property type="entry name" value="zf-met"/>
    <property type="match status" value="2"/>
</dbReference>
<dbReference type="AlphaFoldDB" id="A0A8J2RBT9"/>
<organism evidence="3 4">
    <name type="scientific">Danaus chrysippus</name>
    <name type="common">African queen</name>
    <dbReference type="NCBI Taxonomy" id="151541"/>
    <lineage>
        <taxon>Eukaryota</taxon>
        <taxon>Metazoa</taxon>
        <taxon>Ecdysozoa</taxon>
        <taxon>Arthropoda</taxon>
        <taxon>Hexapoda</taxon>
        <taxon>Insecta</taxon>
        <taxon>Pterygota</taxon>
        <taxon>Neoptera</taxon>
        <taxon>Endopterygota</taxon>
        <taxon>Lepidoptera</taxon>
        <taxon>Glossata</taxon>
        <taxon>Ditrysia</taxon>
        <taxon>Papilionoidea</taxon>
        <taxon>Nymphalidae</taxon>
        <taxon>Danainae</taxon>
        <taxon>Danaini</taxon>
        <taxon>Danaina</taxon>
        <taxon>Danaus</taxon>
        <taxon>Anosia</taxon>
    </lineage>
</organism>
<dbReference type="OrthoDB" id="434647at2759"/>
<feature type="domain" description="U1-type" evidence="2">
    <location>
        <begin position="374"/>
        <end position="408"/>
    </location>
</feature>
<dbReference type="Proteomes" id="UP000789524">
    <property type="component" value="Unassembled WGS sequence"/>
</dbReference>
<name>A0A8J2RBT9_9NEOP</name>
<dbReference type="Gene3D" id="3.30.160.60">
    <property type="entry name" value="Classic Zinc Finger"/>
    <property type="match status" value="3"/>
</dbReference>
<sequence>MAENNEQSQQPLFMQNMTVDWGRFQGLENFQYPNFQGPNFQGPNFQGANIQGPSFQGPNIQGPNIQGPNIPGPNIQGPNIPGRNIQGPNIQGPNIPGPNIPGPNIPGPNIPDPNIPGPNIQGPNCQDPGPDNNLQPNNFRYPQFNNAFGNYSGGYGPLGQFNPNFPMRPPLFGPPRFPGPPIPSQPPPPLMDEQHSFQPRFRPDFPYVKKNPIDDKMMKILLRCGLTKETIRTLPRSLLKLYQSDNCGLCSQNLDTISVARLHYISKNHQKKQKKWLTSRTDLGSHRIKEQPLKARELYCELCDVHITSKIHSESHYSGKPHRAIVEGRKVPKNPFLLQRGMEERLDLLIRREKKFLNVSGDQEPKKKEVKIVQPELYCEICETSVTCSEQMVMHLNGKRHLVKEKQHILKMMKGESNESNESEKEDQLQQGEEDNVASENEQENWEDL</sequence>
<dbReference type="SUPFAM" id="SSF57667">
    <property type="entry name" value="beta-beta-alpha zinc fingers"/>
    <property type="match status" value="3"/>
</dbReference>
<dbReference type="InterPro" id="IPR013087">
    <property type="entry name" value="Znf_C2H2_type"/>
</dbReference>
<dbReference type="SMART" id="SM00451">
    <property type="entry name" value="ZnF_U1"/>
    <property type="match status" value="3"/>
</dbReference>
<protein>
    <submittedName>
        <fullName evidence="3">(African queen) hypothetical protein</fullName>
    </submittedName>
</protein>
<feature type="compositionally biased region" description="Acidic residues" evidence="1">
    <location>
        <begin position="432"/>
        <end position="449"/>
    </location>
</feature>
<feature type="domain" description="U1-type" evidence="2">
    <location>
        <begin position="295"/>
        <end position="329"/>
    </location>
</feature>
<comment type="caution">
    <text evidence="3">The sequence shown here is derived from an EMBL/GenBank/DDBJ whole genome shotgun (WGS) entry which is preliminary data.</text>
</comment>
<feature type="domain" description="U1-type" evidence="2">
    <location>
        <begin position="242"/>
        <end position="276"/>
    </location>
</feature>
<dbReference type="InterPro" id="IPR036236">
    <property type="entry name" value="Znf_C2H2_sf"/>
</dbReference>
<evidence type="ECO:0000256" key="1">
    <source>
        <dbReference type="SAM" id="MobiDB-lite"/>
    </source>
</evidence>
<evidence type="ECO:0000313" key="4">
    <source>
        <dbReference type="Proteomes" id="UP000789524"/>
    </source>
</evidence>
<accession>A0A8J2RBT9</accession>
<feature type="region of interest" description="Disordered" evidence="1">
    <location>
        <begin position="413"/>
        <end position="449"/>
    </location>
</feature>
<feature type="compositionally biased region" description="Basic and acidic residues" evidence="1">
    <location>
        <begin position="413"/>
        <end position="428"/>
    </location>
</feature>
<dbReference type="Gene3D" id="2.160.20.80">
    <property type="entry name" value="E3 ubiquitin-protein ligase SopA"/>
    <property type="match status" value="1"/>
</dbReference>
<reference evidence="3" key="1">
    <citation type="submission" date="2021-09" db="EMBL/GenBank/DDBJ databases">
        <authorList>
            <person name="Martin H S."/>
        </authorList>
    </citation>
    <scope>NUCLEOTIDE SEQUENCE</scope>
</reference>
<evidence type="ECO:0000259" key="2">
    <source>
        <dbReference type="SMART" id="SM00451"/>
    </source>
</evidence>
<dbReference type="GO" id="GO:0003676">
    <property type="term" value="F:nucleic acid binding"/>
    <property type="evidence" value="ECO:0007669"/>
    <property type="project" value="InterPro"/>
</dbReference>
<dbReference type="InterPro" id="IPR003604">
    <property type="entry name" value="Matrin/U1-like-C_Znf_C2H2"/>
</dbReference>
<proteinExistence type="predicted"/>
<dbReference type="SUPFAM" id="SSF141571">
    <property type="entry name" value="Pentapeptide repeat-like"/>
    <property type="match status" value="1"/>
</dbReference>
<dbReference type="GO" id="GO:0008270">
    <property type="term" value="F:zinc ion binding"/>
    <property type="evidence" value="ECO:0007669"/>
    <property type="project" value="InterPro"/>
</dbReference>
<gene>
    <name evidence="3" type="ORF">DCHRY22_LOCUS11640</name>
</gene>
<keyword evidence="4" id="KW-1185">Reference proteome</keyword>
<dbReference type="PANTHER" id="PTHR46786:SF1">
    <property type="entry name" value="ZINC FINGER MATRIN-TYPE PROTEIN 3"/>
    <property type="match status" value="1"/>
</dbReference>
<dbReference type="PANTHER" id="PTHR46786">
    <property type="entry name" value="ZINC FINGER MATRIN-TYPE PROTEIN 3"/>
    <property type="match status" value="1"/>
</dbReference>